<name>A0A6J4J520_9ACTN</name>
<feature type="compositionally biased region" description="Low complexity" evidence="1">
    <location>
        <begin position="20"/>
        <end position="39"/>
    </location>
</feature>
<protein>
    <submittedName>
        <fullName evidence="2">Uncharacterized protein SCO1141</fullName>
    </submittedName>
</protein>
<dbReference type="AlphaFoldDB" id="A0A6J4J520"/>
<feature type="non-terminal residue" evidence="2">
    <location>
        <position position="133"/>
    </location>
</feature>
<reference evidence="2" key="1">
    <citation type="submission" date="2020-02" db="EMBL/GenBank/DDBJ databases">
        <authorList>
            <person name="Meier V. D."/>
        </authorList>
    </citation>
    <scope>NUCLEOTIDE SEQUENCE</scope>
    <source>
        <strain evidence="2">AVDCRST_MAG10</strain>
    </source>
</reference>
<feature type="compositionally biased region" description="Low complexity" evidence="1">
    <location>
        <begin position="58"/>
        <end position="68"/>
    </location>
</feature>
<proteinExistence type="predicted"/>
<sequence>GVHRSLYRHVRPPADGSDLAGRGVLPVARRRAAVGVRAPCHCRSRPHGDRLGLRSRSRGAAGSAAAPRRPLPAPPRGQGPRRRPRAAGPDQPVVGRAGAGRTPPARHVAERGPRRLQRRQPPPDGAPDLPYRL</sequence>
<accession>A0A6J4J520</accession>
<feature type="compositionally biased region" description="Basic residues" evidence="1">
    <location>
        <begin position="1"/>
        <end position="11"/>
    </location>
</feature>
<gene>
    <name evidence="2" type="ORF">AVDCRST_MAG10-3152</name>
</gene>
<organism evidence="2">
    <name type="scientific">uncultured Acidimicrobiales bacterium</name>
    <dbReference type="NCBI Taxonomy" id="310071"/>
    <lineage>
        <taxon>Bacteria</taxon>
        <taxon>Bacillati</taxon>
        <taxon>Actinomycetota</taxon>
        <taxon>Acidimicrobiia</taxon>
        <taxon>Acidimicrobiales</taxon>
        <taxon>environmental samples</taxon>
    </lineage>
</organism>
<feature type="non-terminal residue" evidence="2">
    <location>
        <position position="1"/>
    </location>
</feature>
<dbReference type="EMBL" id="CADCTB010000195">
    <property type="protein sequence ID" value="CAA9269641.1"/>
    <property type="molecule type" value="Genomic_DNA"/>
</dbReference>
<evidence type="ECO:0000256" key="1">
    <source>
        <dbReference type="SAM" id="MobiDB-lite"/>
    </source>
</evidence>
<evidence type="ECO:0000313" key="2">
    <source>
        <dbReference type="EMBL" id="CAA9269641.1"/>
    </source>
</evidence>
<feature type="region of interest" description="Disordered" evidence="1">
    <location>
        <begin position="1"/>
        <end position="133"/>
    </location>
</feature>